<accession>D7DWD1</accession>
<evidence type="ECO:0000313" key="1">
    <source>
        <dbReference type="EMBL" id="ADI64048.1"/>
    </source>
</evidence>
<name>D7DWD1_NOSA0</name>
<dbReference type="Proteomes" id="UP000001511">
    <property type="component" value="Chromosome"/>
</dbReference>
<organism evidence="1 2">
    <name type="scientific">Nostoc azollae (strain 0708)</name>
    <name type="common">Anabaena azollae (strain 0708)</name>
    <dbReference type="NCBI Taxonomy" id="551115"/>
    <lineage>
        <taxon>Bacteria</taxon>
        <taxon>Bacillati</taxon>
        <taxon>Cyanobacteriota</taxon>
        <taxon>Cyanophyceae</taxon>
        <taxon>Nostocales</taxon>
        <taxon>Nostocaceae</taxon>
        <taxon>Trichormus</taxon>
    </lineage>
</organism>
<dbReference type="KEGG" id="naz:Aazo_1970"/>
<reference evidence="1 2" key="1">
    <citation type="journal article" date="2010" name="PLoS ONE">
        <title>Genome erosion in a nitrogen-fixing vertically transmitted endosymbiotic multicellular cyanobacterium.</title>
        <authorList>
            <person name="Ran L."/>
            <person name="Larsson J."/>
            <person name="Vigil-Stenman T."/>
            <person name="Nylander J.A."/>
            <person name="Ininbergs K."/>
            <person name="Zheng W.W."/>
            <person name="Lapidus A."/>
            <person name="Lowry S."/>
            <person name="Haselkorn R."/>
            <person name="Bergman B."/>
        </authorList>
    </citation>
    <scope>NUCLEOTIDE SEQUENCE [LARGE SCALE GENOMIC DNA]</scope>
    <source>
        <strain evidence="1 2">0708</strain>
    </source>
</reference>
<evidence type="ECO:0000313" key="2">
    <source>
        <dbReference type="Proteomes" id="UP000001511"/>
    </source>
</evidence>
<protein>
    <submittedName>
        <fullName evidence="1">Uncharacterized protein</fullName>
    </submittedName>
</protein>
<dbReference type="AlphaFoldDB" id="D7DWD1"/>
<dbReference type="EMBL" id="CP002059">
    <property type="protein sequence ID" value="ADI64048.1"/>
    <property type="molecule type" value="Genomic_DNA"/>
</dbReference>
<keyword evidence="2" id="KW-1185">Reference proteome</keyword>
<proteinExistence type="predicted"/>
<gene>
    <name evidence="1" type="ordered locus">Aazo_1970</name>
</gene>
<sequence>MARLSLLYDTSFSRLAPGLRGAGDIAGAGRERFSLFPELLFPFHYFKIGAKRLWK</sequence>
<dbReference type="HOGENOM" id="CLU_3027793_0_0_3"/>